<dbReference type="InterPro" id="IPR003593">
    <property type="entry name" value="AAA+_ATPase"/>
</dbReference>
<dbReference type="PROSITE" id="PS00211">
    <property type="entry name" value="ABC_TRANSPORTER_1"/>
    <property type="match status" value="1"/>
</dbReference>
<dbReference type="GO" id="GO:0005524">
    <property type="term" value="F:ATP binding"/>
    <property type="evidence" value="ECO:0007669"/>
    <property type="project" value="UniProtKB-KW"/>
</dbReference>
<evidence type="ECO:0000313" key="12">
    <source>
        <dbReference type="EMBL" id="VVT57142.1"/>
    </source>
</evidence>
<dbReference type="InterPro" id="IPR013525">
    <property type="entry name" value="ABC2_TM"/>
</dbReference>
<feature type="transmembrane region" description="Helical" evidence="10">
    <location>
        <begin position="660"/>
        <end position="681"/>
    </location>
</feature>
<dbReference type="OrthoDB" id="245989at2759"/>
<dbReference type="Gene3D" id="3.40.50.300">
    <property type="entry name" value="P-loop containing nucleotide triphosphate hydrolases"/>
    <property type="match status" value="2"/>
</dbReference>
<dbReference type="GO" id="GO:0016020">
    <property type="term" value="C:membrane"/>
    <property type="evidence" value="ECO:0007669"/>
    <property type="project" value="UniProtKB-SubCell"/>
</dbReference>
<keyword evidence="5" id="KW-0547">Nucleotide-binding</keyword>
<accession>A0A5E8C177</accession>
<dbReference type="InterPro" id="IPR029481">
    <property type="entry name" value="ABC_trans_N"/>
</dbReference>
<protein>
    <recommendedName>
        <fullName evidence="11">ABC transporter domain-containing protein</fullName>
    </recommendedName>
</protein>
<evidence type="ECO:0000313" key="13">
    <source>
        <dbReference type="Proteomes" id="UP000398389"/>
    </source>
</evidence>
<feature type="transmembrane region" description="Helical" evidence="10">
    <location>
        <begin position="505"/>
        <end position="529"/>
    </location>
</feature>
<dbReference type="FunFam" id="3.40.50.300:FF:000054">
    <property type="entry name" value="ABC multidrug transporter atrF"/>
    <property type="match status" value="1"/>
</dbReference>
<keyword evidence="7 10" id="KW-1133">Transmembrane helix</keyword>
<keyword evidence="8 10" id="KW-0472">Membrane</keyword>
<feature type="transmembrane region" description="Helical" evidence="10">
    <location>
        <begin position="1453"/>
        <end position="1474"/>
    </location>
</feature>
<evidence type="ECO:0000256" key="10">
    <source>
        <dbReference type="SAM" id="Phobius"/>
    </source>
</evidence>
<dbReference type="EMBL" id="CABVLU010000004">
    <property type="protein sequence ID" value="VVT57142.1"/>
    <property type="molecule type" value="Genomic_DNA"/>
</dbReference>
<keyword evidence="6" id="KW-0067">ATP-binding</keyword>
<feature type="transmembrane region" description="Helical" evidence="10">
    <location>
        <begin position="1301"/>
        <end position="1324"/>
    </location>
</feature>
<feature type="transmembrane region" description="Helical" evidence="10">
    <location>
        <begin position="627"/>
        <end position="648"/>
    </location>
</feature>
<dbReference type="CDD" id="cd03233">
    <property type="entry name" value="ABCG_PDR_domain1"/>
    <property type="match status" value="1"/>
</dbReference>
<dbReference type="InterPro" id="IPR003439">
    <property type="entry name" value="ABC_transporter-like_ATP-bd"/>
</dbReference>
<feature type="transmembrane region" description="Helical" evidence="10">
    <location>
        <begin position="541"/>
        <end position="561"/>
    </location>
</feature>
<feature type="transmembrane region" description="Helical" evidence="10">
    <location>
        <begin position="1251"/>
        <end position="1280"/>
    </location>
</feature>
<feature type="transmembrane region" description="Helical" evidence="10">
    <location>
        <begin position="1212"/>
        <end position="1231"/>
    </location>
</feature>
<dbReference type="InterPro" id="IPR017871">
    <property type="entry name" value="ABC_transporter-like_CS"/>
</dbReference>
<evidence type="ECO:0000256" key="9">
    <source>
        <dbReference type="SAM" id="MobiDB-lite"/>
    </source>
</evidence>
<keyword evidence="3 10" id="KW-0812">Transmembrane</keyword>
<sequence length="1485" mass="167603">MNENKEPSSGDTSWTKKNSHPPPIQDSINQSIVSLARQYTNEFNEKNEALSNKNNTTLTGEPLTKTDSETNPFIDRSNPLLDPFSDQFSTREWTSHLVRYKDRFPDKYPVRTAGVSFRNLTAFGYTSGSGFQKTVGNLVIQIATQINKLLGNKGKKIQILRDFDGLIKPGESCMVLGPPGSGCTTFLKSIAQDTYGFYLTEDTQINYQGITPVEIINHYRGEVIYNAETEIHFPMLTVGDTLKFSALARTPQNRLPGVTRDQHATHVRDVVMASFGLLHTMNTIVGNDFIHGVSGGERKRVSIAEVVLAGASLQCWDNSTRGLDSATALEFVKNLKINSDISGASILVSIYQASQDAYDLFDKVTVLYKGRQIYFGSTTKAKEFFEKMGYYCPPRQTSGDFLTSLTSPAERIVKPGYEGKVPSTPDEFAQYWKQSPEYQELIQEIEDWNREYPIGGPSVDQFKLSRKVQQSNHIKITSSYTLSYWMQIKLCTYRGFLRLKGNPQVAFITIFGRCIMALVIGSTFYNLQWDKTSSLVRRNTVLFFSIMFNAMSSILEILALYEQRPIVEKHKRYAFYHPSAEAFSSIICDLPVKILTAIPFNLIIYFMTNLRRGSAKVPGTNQGSDPAYFFIFLLFSFLCLLVMSGIFRTLASLTKTISQALTPAALVILMLVTTTGFVIPNVDMHPWFRWIGYINPIAYSFEALMINEYRNRYFTCDNLIPSGPSYNSLSISDRSCSIIGSEPGNPIVSGTAYIEQSFEYYTDHIWRNLGIVIAFGIFFYFTYFFFTEFVASERSRGEILVFQYGHKGLTDDEETQLEQRDSHHSITTEADAAIDKQNGIFAWRNVCYDIKIKGEPRRLLNNVDGWVQPGTLTALMGASGAGKTTLLDTLADRVTMGVVTGDMLVNGKPRDESFQRKTGYVQQQDVHLATSTVREALIFSALLRQPENIPRKDRISYVDEVIKVLEMEEYSDAVVGVLGEGLNVEQRKRLTIGVELAAKPELLLFLDEPTSGLDSQTAWSIMLLMKKLTNSGQAILCTIHQPSSILFQQFDRLLFLKSGGETVYYGEIGENASKMISYFERNGGPSCPPNSNPAEWMLNVIGAAPGSHSDIDWFQTWRNSPEYQQIQKELDSIIEDFGPVESVPNSSKKEHIKSFAAPLPVQFTLVCKRVFQQYYRSPVYIYSKTAMCLVAPLYVGFTFYKAKNDVQGMQNQMYSTFMFLMVFNTLTQQIMPHFVTQRSLYEARERPSKTYSWVAFMVSNLIVEMPWQTLMAVFSFFSYYYPVGFYRNAAVNGTTHERGALFFMILWAFYIYTSTYAHMIVAALNSAETAGAIGVLLFLFSLVFCGVLSRPDQFPHFWIFMYRVSPMTYIVGGFLAAGVAGNTVICSTKEIVHLQPPSANMTCGDFLNAYAQMSGGAVYNPDSYSDCEFCSMAKTDDFLELLGTPLSHAWRNFGIIMSYTVINCIGAIFFYWLGRVPKHHKKKKK</sequence>
<reference evidence="12 13" key="1">
    <citation type="submission" date="2019-09" db="EMBL/GenBank/DDBJ databases">
        <authorList>
            <person name="Brejova B."/>
        </authorList>
    </citation>
    <scope>NUCLEOTIDE SEQUENCE [LARGE SCALE GENOMIC DNA]</scope>
</reference>
<dbReference type="InterPro" id="IPR010929">
    <property type="entry name" value="PDR_CDR_ABC"/>
</dbReference>
<evidence type="ECO:0000256" key="2">
    <source>
        <dbReference type="ARBA" id="ARBA00022448"/>
    </source>
</evidence>
<dbReference type="InterPro" id="IPR034003">
    <property type="entry name" value="ABCG_PDR_2"/>
</dbReference>
<feature type="transmembrane region" description="Helical" evidence="10">
    <location>
        <begin position="1360"/>
        <end position="1380"/>
    </location>
</feature>
<dbReference type="GO" id="GO:0016887">
    <property type="term" value="F:ATP hydrolysis activity"/>
    <property type="evidence" value="ECO:0007669"/>
    <property type="project" value="InterPro"/>
</dbReference>
<dbReference type="Pfam" id="PF01061">
    <property type="entry name" value="ABC2_membrane"/>
    <property type="match status" value="2"/>
</dbReference>
<feature type="transmembrane region" description="Helical" evidence="10">
    <location>
        <begin position="1179"/>
        <end position="1200"/>
    </location>
</feature>
<dbReference type="InterPro" id="IPR027417">
    <property type="entry name" value="P-loop_NTPase"/>
</dbReference>
<evidence type="ECO:0000256" key="4">
    <source>
        <dbReference type="ARBA" id="ARBA00022737"/>
    </source>
</evidence>
<feature type="region of interest" description="Disordered" evidence="9">
    <location>
        <begin position="45"/>
        <end position="78"/>
    </location>
</feature>
<dbReference type="GO" id="GO:0140359">
    <property type="term" value="F:ABC-type transporter activity"/>
    <property type="evidence" value="ECO:0007669"/>
    <property type="project" value="InterPro"/>
</dbReference>
<keyword evidence="13" id="KW-1185">Reference proteome</keyword>
<keyword evidence="4" id="KW-0677">Repeat</keyword>
<feature type="transmembrane region" description="Helical" evidence="10">
    <location>
        <begin position="1330"/>
        <end position="1348"/>
    </location>
</feature>
<dbReference type="InterPro" id="IPR034001">
    <property type="entry name" value="ABCG_PDR_1"/>
</dbReference>
<dbReference type="SMART" id="SM00382">
    <property type="entry name" value="AAA"/>
    <property type="match status" value="2"/>
</dbReference>
<dbReference type="Pfam" id="PF14510">
    <property type="entry name" value="ABC_trans_N"/>
    <property type="match status" value="1"/>
</dbReference>
<dbReference type="Proteomes" id="UP000398389">
    <property type="component" value="Unassembled WGS sequence"/>
</dbReference>
<comment type="subcellular location">
    <subcellularLocation>
        <location evidence="1">Membrane</location>
        <topology evidence="1">Multi-pass membrane protein</topology>
    </subcellularLocation>
</comment>
<name>A0A5E8C177_9ASCO</name>
<evidence type="ECO:0000256" key="1">
    <source>
        <dbReference type="ARBA" id="ARBA00004141"/>
    </source>
</evidence>
<feature type="domain" description="ABC transporter" evidence="11">
    <location>
        <begin position="144"/>
        <end position="394"/>
    </location>
</feature>
<evidence type="ECO:0000256" key="3">
    <source>
        <dbReference type="ARBA" id="ARBA00022692"/>
    </source>
</evidence>
<evidence type="ECO:0000256" key="5">
    <source>
        <dbReference type="ARBA" id="ARBA00022741"/>
    </source>
</evidence>
<dbReference type="Pfam" id="PF00005">
    <property type="entry name" value="ABC_tran"/>
    <property type="match status" value="2"/>
</dbReference>
<feature type="transmembrane region" description="Helical" evidence="10">
    <location>
        <begin position="582"/>
        <end position="607"/>
    </location>
</feature>
<proteinExistence type="predicted"/>
<keyword evidence="2" id="KW-0813">Transport</keyword>
<evidence type="ECO:0000256" key="7">
    <source>
        <dbReference type="ARBA" id="ARBA00022989"/>
    </source>
</evidence>
<gene>
    <name evidence="12" type="ORF">SAPINGB_P005555</name>
</gene>
<dbReference type="PROSITE" id="PS50893">
    <property type="entry name" value="ABC_TRANSPORTER_2"/>
    <property type="match status" value="2"/>
</dbReference>
<dbReference type="Pfam" id="PF06422">
    <property type="entry name" value="PDR_CDR"/>
    <property type="match status" value="1"/>
</dbReference>
<feature type="domain" description="ABC transporter" evidence="11">
    <location>
        <begin position="841"/>
        <end position="1084"/>
    </location>
</feature>
<evidence type="ECO:0000259" key="11">
    <source>
        <dbReference type="PROSITE" id="PS50893"/>
    </source>
</evidence>
<dbReference type="CDD" id="cd03232">
    <property type="entry name" value="ABCG_PDR_domain2"/>
    <property type="match status" value="1"/>
</dbReference>
<feature type="transmembrane region" description="Helical" evidence="10">
    <location>
        <begin position="765"/>
        <end position="786"/>
    </location>
</feature>
<feature type="region of interest" description="Disordered" evidence="9">
    <location>
        <begin position="1"/>
        <end position="27"/>
    </location>
</feature>
<evidence type="ECO:0000256" key="6">
    <source>
        <dbReference type="ARBA" id="ARBA00022840"/>
    </source>
</evidence>
<evidence type="ECO:0000256" key="8">
    <source>
        <dbReference type="ARBA" id="ARBA00023136"/>
    </source>
</evidence>
<dbReference type="PANTHER" id="PTHR19241">
    <property type="entry name" value="ATP-BINDING CASSETTE TRANSPORTER"/>
    <property type="match status" value="1"/>
</dbReference>
<dbReference type="SUPFAM" id="SSF52540">
    <property type="entry name" value="P-loop containing nucleoside triphosphate hydrolases"/>
    <property type="match status" value="2"/>
</dbReference>
<dbReference type="GeneID" id="43584369"/>
<feature type="compositionally biased region" description="Polar residues" evidence="9">
    <location>
        <begin position="49"/>
        <end position="59"/>
    </location>
</feature>
<organism evidence="12 13">
    <name type="scientific">Magnusiomyces paraingens</name>
    <dbReference type="NCBI Taxonomy" id="2606893"/>
    <lineage>
        <taxon>Eukaryota</taxon>
        <taxon>Fungi</taxon>
        <taxon>Dikarya</taxon>
        <taxon>Ascomycota</taxon>
        <taxon>Saccharomycotina</taxon>
        <taxon>Dipodascomycetes</taxon>
        <taxon>Dipodascales</taxon>
        <taxon>Dipodascaceae</taxon>
        <taxon>Magnusiomyces</taxon>
    </lineage>
</organism>
<dbReference type="RefSeq" id="XP_031856160.1">
    <property type="nucleotide sequence ID" value="XM_032000269.1"/>
</dbReference>